<evidence type="ECO:0000256" key="8">
    <source>
        <dbReference type="ARBA" id="ARBA00022840"/>
    </source>
</evidence>
<evidence type="ECO:0000256" key="2">
    <source>
        <dbReference type="ARBA" id="ARBA00007599"/>
    </source>
</evidence>
<keyword evidence="7" id="KW-0547">Nucleotide-binding</keyword>
<dbReference type="InterPro" id="IPR027417">
    <property type="entry name" value="P-loop_NTPase"/>
</dbReference>
<dbReference type="GO" id="GO:0046872">
    <property type="term" value="F:metal ion binding"/>
    <property type="evidence" value="ECO:0007669"/>
    <property type="project" value="UniProtKB-KW"/>
</dbReference>
<organism evidence="11 12">
    <name type="scientific">Psychroflexus sediminis</name>
    <dbReference type="NCBI Taxonomy" id="470826"/>
    <lineage>
        <taxon>Bacteria</taxon>
        <taxon>Pseudomonadati</taxon>
        <taxon>Bacteroidota</taxon>
        <taxon>Flavobacteriia</taxon>
        <taxon>Flavobacteriales</taxon>
        <taxon>Flavobacteriaceae</taxon>
        <taxon>Psychroflexus</taxon>
    </lineage>
</organism>
<comment type="similarity">
    <text evidence="2">Belongs to the TsaE family.</text>
</comment>
<dbReference type="PANTHER" id="PTHR33540">
    <property type="entry name" value="TRNA THREONYLCARBAMOYLADENOSINE BIOSYNTHESIS PROTEIN TSAE"/>
    <property type="match status" value="1"/>
</dbReference>
<keyword evidence="6" id="KW-0479">Metal-binding</keyword>
<evidence type="ECO:0000256" key="4">
    <source>
        <dbReference type="ARBA" id="ARBA00022490"/>
    </source>
</evidence>
<keyword evidence="12" id="KW-1185">Reference proteome</keyword>
<reference evidence="11 12" key="1">
    <citation type="submission" date="2016-10" db="EMBL/GenBank/DDBJ databases">
        <authorList>
            <person name="de Groot N.N."/>
        </authorList>
    </citation>
    <scope>NUCLEOTIDE SEQUENCE [LARGE SCALE GENOMIC DNA]</scope>
    <source>
        <strain evidence="11 12">DSM 19803</strain>
    </source>
</reference>
<protein>
    <recommendedName>
        <fullName evidence="3">tRNA threonylcarbamoyladenosine biosynthesis protein TsaE</fullName>
    </recommendedName>
    <alternativeName>
        <fullName evidence="10">t(6)A37 threonylcarbamoyladenosine biosynthesis protein TsaE</fullName>
    </alternativeName>
</protein>
<name>A0A1G7XSZ1_9FLAO</name>
<accession>A0A1G7XSZ1</accession>
<dbReference type="Pfam" id="PF02367">
    <property type="entry name" value="TsaE"/>
    <property type="match status" value="1"/>
</dbReference>
<keyword evidence="4" id="KW-0963">Cytoplasm</keyword>
<comment type="subcellular location">
    <subcellularLocation>
        <location evidence="1">Cytoplasm</location>
    </subcellularLocation>
</comment>
<proteinExistence type="inferred from homology"/>
<evidence type="ECO:0000256" key="9">
    <source>
        <dbReference type="ARBA" id="ARBA00022842"/>
    </source>
</evidence>
<dbReference type="AlphaFoldDB" id="A0A1G7XSZ1"/>
<keyword evidence="9" id="KW-0460">Magnesium</keyword>
<dbReference type="EMBL" id="FNCW01000009">
    <property type="protein sequence ID" value="SDG86820.1"/>
    <property type="molecule type" value="Genomic_DNA"/>
</dbReference>
<evidence type="ECO:0000256" key="7">
    <source>
        <dbReference type="ARBA" id="ARBA00022741"/>
    </source>
</evidence>
<gene>
    <name evidence="11" type="ORF">SAMN04488027_10985</name>
</gene>
<dbReference type="GO" id="GO:0005737">
    <property type="term" value="C:cytoplasm"/>
    <property type="evidence" value="ECO:0007669"/>
    <property type="project" value="UniProtKB-SubCell"/>
</dbReference>
<evidence type="ECO:0000256" key="6">
    <source>
        <dbReference type="ARBA" id="ARBA00022723"/>
    </source>
</evidence>
<dbReference type="SUPFAM" id="SSF52540">
    <property type="entry name" value="P-loop containing nucleoside triphosphate hydrolases"/>
    <property type="match status" value="1"/>
</dbReference>
<evidence type="ECO:0000313" key="11">
    <source>
        <dbReference type="EMBL" id="SDG86820.1"/>
    </source>
</evidence>
<keyword evidence="8" id="KW-0067">ATP-binding</keyword>
<evidence type="ECO:0000256" key="5">
    <source>
        <dbReference type="ARBA" id="ARBA00022694"/>
    </source>
</evidence>
<evidence type="ECO:0000256" key="3">
    <source>
        <dbReference type="ARBA" id="ARBA00019010"/>
    </source>
</evidence>
<keyword evidence="5" id="KW-0819">tRNA processing</keyword>
<sequence length="136" mass="15866">MQLTYKLEDLDKIAAQILEKANSKYMLFSGEMGVGKTTLIKELVKQLGSTDQVSSPTFSLVNEYEAENTAIYHFDFYRIEDEAEAFDMGFEDYLNDSHYVVIEWPEKISNLWPEHYTLIELSEDEDQLRTLTLTEF</sequence>
<evidence type="ECO:0000256" key="1">
    <source>
        <dbReference type="ARBA" id="ARBA00004496"/>
    </source>
</evidence>
<dbReference type="PANTHER" id="PTHR33540:SF2">
    <property type="entry name" value="TRNA THREONYLCARBAMOYLADENOSINE BIOSYNTHESIS PROTEIN TSAE"/>
    <property type="match status" value="1"/>
</dbReference>
<evidence type="ECO:0000313" key="12">
    <source>
        <dbReference type="Proteomes" id="UP000199296"/>
    </source>
</evidence>
<dbReference type="Gene3D" id="3.40.50.300">
    <property type="entry name" value="P-loop containing nucleotide triphosphate hydrolases"/>
    <property type="match status" value="1"/>
</dbReference>
<dbReference type="RefSeq" id="WP_093368299.1">
    <property type="nucleotide sequence ID" value="NZ_FNCW01000009.1"/>
</dbReference>
<evidence type="ECO:0000256" key="10">
    <source>
        <dbReference type="ARBA" id="ARBA00032441"/>
    </source>
</evidence>
<dbReference type="STRING" id="470826.SAMN04488027_10985"/>
<dbReference type="GO" id="GO:0002949">
    <property type="term" value="P:tRNA threonylcarbamoyladenosine modification"/>
    <property type="evidence" value="ECO:0007669"/>
    <property type="project" value="InterPro"/>
</dbReference>
<dbReference type="InterPro" id="IPR003442">
    <property type="entry name" value="T6A_TsaE"/>
</dbReference>
<dbReference type="NCBIfam" id="TIGR00150">
    <property type="entry name" value="T6A_YjeE"/>
    <property type="match status" value="1"/>
</dbReference>
<dbReference type="Proteomes" id="UP000199296">
    <property type="component" value="Unassembled WGS sequence"/>
</dbReference>
<dbReference type="OrthoDB" id="9815896at2"/>
<dbReference type="GO" id="GO:0005524">
    <property type="term" value="F:ATP binding"/>
    <property type="evidence" value="ECO:0007669"/>
    <property type="project" value="UniProtKB-KW"/>
</dbReference>